<dbReference type="InterPro" id="IPR050879">
    <property type="entry name" value="Acyltransferase_3"/>
</dbReference>
<feature type="transmembrane region" description="Helical" evidence="2">
    <location>
        <begin position="273"/>
        <end position="291"/>
    </location>
</feature>
<sequence>MTSSVAMKLEDSGILKDPLMEEKAVSEDDDHQPQPLPLSLSGAPSRIISKTAMLLRPSHAYRLGKRFAYCFAPQIIRSRVWNEEAPKPKQFPTSYLNGLRGITSVKVFTFHYIMAFSNGGFEPWGTDSRHKYFLELPIIRYFYAGFTAHIFFGIAGYLTTLRLFQLIDRHDQASQSKVLINISGALFRRAFRLYLPTFIITLITAHYIYFGFYEGNRPLLEDHLKLFPGDWNEPKPERAATYWKQLYFWGHEMFDLTNIFTAGAVYPWHDQHLWSILAELKGSLFLYMVLMATAQCRVYVRLAVMCAMTYMYFLWNHWEIWVYILGAIVAQIDLLLTEREDRKNQLLPSGVPDRFPPSPPRSPAPDEMKRQDQYPWTQYFRPSTIMPTTGRAWLRILGFLVAFYFLSYPIHGSRDYAPGYVWLNQIIPEWMDRKDKFYPNIGTAMLLLLLARSDPYTSKWRWILNTNVAQYLGKISFALYLVHGPILHAFGYMLPQRIWWMMGIQGVDATDAVWSAVVFVGWAFSLAVSLCVADVWTREVESRCVKAVKKLEDICFVKKQA</sequence>
<feature type="transmembrane region" description="Helical" evidence="2">
    <location>
        <begin position="320"/>
        <end position="336"/>
    </location>
</feature>
<gene>
    <name evidence="4" type="ORF">PV05_10748</name>
</gene>
<feature type="region of interest" description="Disordered" evidence="1">
    <location>
        <begin position="1"/>
        <end position="42"/>
    </location>
</feature>
<evidence type="ECO:0000259" key="3">
    <source>
        <dbReference type="Pfam" id="PF01757"/>
    </source>
</evidence>
<dbReference type="OrthoDB" id="5819582at2759"/>
<dbReference type="InterPro" id="IPR002656">
    <property type="entry name" value="Acyl_transf_3_dom"/>
</dbReference>
<feature type="transmembrane region" description="Helical" evidence="2">
    <location>
        <begin position="475"/>
        <end position="494"/>
    </location>
</feature>
<keyword evidence="2" id="KW-0472">Membrane</keyword>
<dbReference type="GeneID" id="25332656"/>
<dbReference type="HOGENOM" id="CLU_005679_13_5_1"/>
<keyword evidence="2" id="KW-1133">Transmembrane helix</keyword>
<feature type="compositionally biased region" description="Pro residues" evidence="1">
    <location>
        <begin position="354"/>
        <end position="363"/>
    </location>
</feature>
<evidence type="ECO:0000313" key="5">
    <source>
        <dbReference type="Proteomes" id="UP000054342"/>
    </source>
</evidence>
<accession>A0A0D2CGT2</accession>
<dbReference type="EMBL" id="KN847323">
    <property type="protein sequence ID" value="KIW49032.1"/>
    <property type="molecule type" value="Genomic_DNA"/>
</dbReference>
<keyword evidence="2" id="KW-0812">Transmembrane</keyword>
<feature type="transmembrane region" description="Helical" evidence="2">
    <location>
        <begin position="298"/>
        <end position="314"/>
    </location>
</feature>
<keyword evidence="5" id="KW-1185">Reference proteome</keyword>
<dbReference type="PANTHER" id="PTHR23028:SF134">
    <property type="entry name" value="PUTATIVE (AFU_ORTHOLOGUE AFUA_4G08520)-RELATED"/>
    <property type="match status" value="1"/>
</dbReference>
<protein>
    <recommendedName>
        <fullName evidence="3">Acyltransferase 3 domain-containing protein</fullName>
    </recommendedName>
</protein>
<feature type="compositionally biased region" description="Basic and acidic residues" evidence="1">
    <location>
        <begin position="8"/>
        <end position="26"/>
    </location>
</feature>
<feature type="transmembrane region" description="Helical" evidence="2">
    <location>
        <begin position="392"/>
        <end position="410"/>
    </location>
</feature>
<dbReference type="PANTHER" id="PTHR23028">
    <property type="entry name" value="ACETYLTRANSFERASE"/>
    <property type="match status" value="1"/>
</dbReference>
<name>A0A0D2CGT2_9EURO</name>
<evidence type="ECO:0000313" key="4">
    <source>
        <dbReference type="EMBL" id="KIW49032.1"/>
    </source>
</evidence>
<feature type="transmembrane region" description="Helical" evidence="2">
    <location>
        <begin position="141"/>
        <end position="164"/>
    </location>
</feature>
<dbReference type="Proteomes" id="UP000054342">
    <property type="component" value="Unassembled WGS sequence"/>
</dbReference>
<dbReference type="STRING" id="348802.A0A0D2CGT2"/>
<feature type="domain" description="Acyltransferase 3" evidence="3">
    <location>
        <begin position="95"/>
        <end position="530"/>
    </location>
</feature>
<evidence type="ECO:0000256" key="2">
    <source>
        <dbReference type="SAM" id="Phobius"/>
    </source>
</evidence>
<feature type="transmembrane region" description="Helical" evidence="2">
    <location>
        <begin position="514"/>
        <end position="536"/>
    </location>
</feature>
<reference evidence="4 5" key="1">
    <citation type="submission" date="2015-01" db="EMBL/GenBank/DDBJ databases">
        <title>The Genome Sequence of Exophiala xenobiotica CBS118157.</title>
        <authorList>
            <consortium name="The Broad Institute Genomics Platform"/>
            <person name="Cuomo C."/>
            <person name="de Hoog S."/>
            <person name="Gorbushina A."/>
            <person name="Stielow B."/>
            <person name="Teixiera M."/>
            <person name="Abouelleil A."/>
            <person name="Chapman S.B."/>
            <person name="Priest M."/>
            <person name="Young S.K."/>
            <person name="Wortman J."/>
            <person name="Nusbaum C."/>
            <person name="Birren B."/>
        </authorList>
    </citation>
    <scope>NUCLEOTIDE SEQUENCE [LARGE SCALE GENOMIC DNA]</scope>
    <source>
        <strain evidence="4 5">CBS 118157</strain>
    </source>
</reference>
<dbReference type="RefSeq" id="XP_013309616.1">
    <property type="nucleotide sequence ID" value="XM_013454162.1"/>
</dbReference>
<feature type="region of interest" description="Disordered" evidence="1">
    <location>
        <begin position="346"/>
        <end position="369"/>
    </location>
</feature>
<proteinExistence type="predicted"/>
<dbReference type="Pfam" id="PF01757">
    <property type="entry name" value="Acyl_transf_3"/>
    <property type="match status" value="1"/>
</dbReference>
<evidence type="ECO:0000256" key="1">
    <source>
        <dbReference type="SAM" id="MobiDB-lite"/>
    </source>
</evidence>
<dbReference type="AlphaFoldDB" id="A0A0D2CGT2"/>
<dbReference type="GO" id="GO:0016747">
    <property type="term" value="F:acyltransferase activity, transferring groups other than amino-acyl groups"/>
    <property type="evidence" value="ECO:0007669"/>
    <property type="project" value="InterPro"/>
</dbReference>
<feature type="transmembrane region" description="Helical" evidence="2">
    <location>
        <begin position="193"/>
        <end position="212"/>
    </location>
</feature>
<feature type="transmembrane region" description="Helical" evidence="2">
    <location>
        <begin position="437"/>
        <end position="454"/>
    </location>
</feature>
<organism evidence="4 5">
    <name type="scientific">Exophiala xenobiotica</name>
    <dbReference type="NCBI Taxonomy" id="348802"/>
    <lineage>
        <taxon>Eukaryota</taxon>
        <taxon>Fungi</taxon>
        <taxon>Dikarya</taxon>
        <taxon>Ascomycota</taxon>
        <taxon>Pezizomycotina</taxon>
        <taxon>Eurotiomycetes</taxon>
        <taxon>Chaetothyriomycetidae</taxon>
        <taxon>Chaetothyriales</taxon>
        <taxon>Herpotrichiellaceae</taxon>
        <taxon>Exophiala</taxon>
    </lineage>
</organism>